<feature type="compositionally biased region" description="Polar residues" evidence="1">
    <location>
        <begin position="18"/>
        <end position="28"/>
    </location>
</feature>
<organism evidence="2 3">
    <name type="scientific">Cichlidogyrus casuarinus</name>
    <dbReference type="NCBI Taxonomy" id="1844966"/>
    <lineage>
        <taxon>Eukaryota</taxon>
        <taxon>Metazoa</taxon>
        <taxon>Spiralia</taxon>
        <taxon>Lophotrochozoa</taxon>
        <taxon>Platyhelminthes</taxon>
        <taxon>Monogenea</taxon>
        <taxon>Monopisthocotylea</taxon>
        <taxon>Dactylogyridea</taxon>
        <taxon>Ancyrocephalidae</taxon>
        <taxon>Cichlidogyrus</taxon>
    </lineage>
</organism>
<evidence type="ECO:0000313" key="2">
    <source>
        <dbReference type="EMBL" id="KAL3313427.1"/>
    </source>
</evidence>
<name>A0ABD2Q1C4_9PLAT</name>
<dbReference type="EMBL" id="JBJKFK010001308">
    <property type="protein sequence ID" value="KAL3313427.1"/>
    <property type="molecule type" value="Genomic_DNA"/>
</dbReference>
<evidence type="ECO:0000256" key="1">
    <source>
        <dbReference type="SAM" id="MobiDB-lite"/>
    </source>
</evidence>
<reference evidence="2 3" key="1">
    <citation type="submission" date="2024-11" db="EMBL/GenBank/DDBJ databases">
        <title>Adaptive evolution of stress response genes in parasites aligns with host niche diversity.</title>
        <authorList>
            <person name="Hahn C."/>
            <person name="Resl P."/>
        </authorList>
    </citation>
    <scope>NUCLEOTIDE SEQUENCE [LARGE SCALE GENOMIC DNA]</scope>
    <source>
        <strain evidence="2">EGGRZ-B1_66</strain>
        <tissue evidence="2">Body</tissue>
    </source>
</reference>
<keyword evidence="3" id="KW-1185">Reference proteome</keyword>
<evidence type="ECO:0000313" key="3">
    <source>
        <dbReference type="Proteomes" id="UP001626550"/>
    </source>
</evidence>
<feature type="compositionally biased region" description="Polar residues" evidence="1">
    <location>
        <begin position="51"/>
        <end position="70"/>
    </location>
</feature>
<protein>
    <submittedName>
        <fullName evidence="2">Uncharacterized protein</fullName>
    </submittedName>
</protein>
<feature type="region of interest" description="Disordered" evidence="1">
    <location>
        <begin position="51"/>
        <end position="71"/>
    </location>
</feature>
<feature type="compositionally biased region" description="Polar residues" evidence="1">
    <location>
        <begin position="245"/>
        <end position="259"/>
    </location>
</feature>
<sequence>MSSPKNTEDERKIPKNSPLETRLSTVPTLKSDEAYCSELDNSSIHEKLLADSTTPDKSNNSLPLTDANKSLNKENGAYPAYMPITGPNVGMSPSQNSRLNDFDQGHKHSQLVYEPSGVVYNSDVGASDSPMARRMVLKSWLCDTTASDTEESENVTSVPEPNSQDSLPSNKTLIESSILDDLKCNLNLDIARIRVKMDSLRIFYKNLKNELTLKESSLQHLDRASRPTTPNLESHLSKSHRKTDGSISKGQFSRPSKTIPMCTTSTQIESHEFETLCDEFSKSTLN</sequence>
<feature type="region of interest" description="Disordered" evidence="1">
    <location>
        <begin position="1"/>
        <end position="31"/>
    </location>
</feature>
<gene>
    <name evidence="2" type="ORF">Ciccas_007970</name>
</gene>
<feature type="compositionally biased region" description="Basic and acidic residues" evidence="1">
    <location>
        <begin position="1"/>
        <end position="13"/>
    </location>
</feature>
<dbReference type="Proteomes" id="UP001626550">
    <property type="component" value="Unassembled WGS sequence"/>
</dbReference>
<dbReference type="AlphaFoldDB" id="A0ABD2Q1C4"/>
<comment type="caution">
    <text evidence="2">The sequence shown here is derived from an EMBL/GenBank/DDBJ whole genome shotgun (WGS) entry which is preliminary data.</text>
</comment>
<proteinExistence type="predicted"/>
<feature type="region of interest" description="Disordered" evidence="1">
    <location>
        <begin position="217"/>
        <end position="259"/>
    </location>
</feature>
<feature type="region of interest" description="Disordered" evidence="1">
    <location>
        <begin position="148"/>
        <end position="169"/>
    </location>
</feature>
<feature type="compositionally biased region" description="Polar residues" evidence="1">
    <location>
        <begin position="154"/>
        <end position="169"/>
    </location>
</feature>
<accession>A0ABD2Q1C4</accession>